<reference evidence="3" key="1">
    <citation type="submission" date="2025-08" db="UniProtKB">
        <authorList>
            <consortium name="RefSeq"/>
        </authorList>
    </citation>
    <scope>IDENTIFICATION</scope>
</reference>
<feature type="chain" id="PRO_5042529323" evidence="2">
    <location>
        <begin position="21"/>
        <end position="157"/>
    </location>
</feature>
<accession>A0AAJ6ZSH4</accession>
<proteinExistence type="predicted"/>
<sequence length="157" mass="18885">MHVKMLTTILLMLLINLTFAEPIRRYQNKKNNQNTVCTYTGLHGRCYDPNQVNNYDAPHVKKHYRNAKLSGLKKKQLQSRVNHPYPMVKSPYNPYENSHKKHGRNKQIHPSIYNDQQYRPYPQTSKFIPDLPFLFKDYEQWFGNYDELYFVNKYPEV</sequence>
<dbReference type="RefSeq" id="XP_013178395.1">
    <property type="nucleotide sequence ID" value="XM_013322941.1"/>
</dbReference>
<gene>
    <name evidence="3" type="primary">LOC106125661</name>
</gene>
<organism evidence="3">
    <name type="scientific">Papilio xuthus</name>
    <name type="common">Asian swallowtail butterfly</name>
    <dbReference type="NCBI Taxonomy" id="66420"/>
    <lineage>
        <taxon>Eukaryota</taxon>
        <taxon>Metazoa</taxon>
        <taxon>Ecdysozoa</taxon>
        <taxon>Arthropoda</taxon>
        <taxon>Hexapoda</taxon>
        <taxon>Insecta</taxon>
        <taxon>Pterygota</taxon>
        <taxon>Neoptera</taxon>
        <taxon>Endopterygota</taxon>
        <taxon>Lepidoptera</taxon>
        <taxon>Glossata</taxon>
        <taxon>Ditrysia</taxon>
        <taxon>Papilionoidea</taxon>
        <taxon>Papilionidae</taxon>
        <taxon>Papilioninae</taxon>
        <taxon>Papilio</taxon>
    </lineage>
</organism>
<name>A0AAJ6ZSH4_PAPXU</name>
<evidence type="ECO:0000256" key="2">
    <source>
        <dbReference type="SAM" id="SignalP"/>
    </source>
</evidence>
<feature type="region of interest" description="Disordered" evidence="1">
    <location>
        <begin position="88"/>
        <end position="109"/>
    </location>
</feature>
<evidence type="ECO:0000256" key="1">
    <source>
        <dbReference type="SAM" id="MobiDB-lite"/>
    </source>
</evidence>
<feature type="signal peptide" evidence="2">
    <location>
        <begin position="1"/>
        <end position="20"/>
    </location>
</feature>
<evidence type="ECO:0000313" key="3">
    <source>
        <dbReference type="RefSeq" id="XP_013178395.1"/>
    </source>
</evidence>
<keyword evidence="2" id="KW-0732">Signal</keyword>
<protein>
    <submittedName>
        <fullName evidence="3">Uncharacterized protein LOC106125661</fullName>
    </submittedName>
</protein>
<dbReference type="Proteomes" id="UP000694872">
    <property type="component" value="Unplaced"/>
</dbReference>
<dbReference type="KEGG" id="pxu:106125661"/>
<dbReference type="GeneID" id="106125661"/>
<dbReference type="AlphaFoldDB" id="A0AAJ6ZSH4"/>